<feature type="transmembrane region" description="Helical" evidence="1">
    <location>
        <begin position="337"/>
        <end position="356"/>
    </location>
</feature>
<dbReference type="InterPro" id="IPR011622">
    <property type="entry name" value="7TMR_DISM_rcpt_extracell_dom2"/>
</dbReference>
<feature type="transmembrane region" description="Helical" evidence="1">
    <location>
        <begin position="275"/>
        <end position="295"/>
    </location>
</feature>
<evidence type="ECO:0000259" key="2">
    <source>
        <dbReference type="PROSITE" id="PS50887"/>
    </source>
</evidence>
<gene>
    <name evidence="3" type="ORF">H010_06050</name>
</gene>
<dbReference type="PANTHER" id="PTHR44757:SF2">
    <property type="entry name" value="BIOFILM ARCHITECTURE MAINTENANCE PROTEIN MBAA"/>
    <property type="match status" value="1"/>
</dbReference>
<keyword evidence="4" id="KW-1185">Reference proteome</keyword>
<keyword evidence="1" id="KW-0812">Transmembrane</keyword>
<feature type="domain" description="GGDEF" evidence="2">
    <location>
        <begin position="462"/>
        <end position="599"/>
    </location>
</feature>
<dbReference type="RefSeq" id="WP_068173836.1">
    <property type="nucleotide sequence ID" value="NZ_AOGK01000004.1"/>
</dbReference>
<dbReference type="Gene3D" id="2.60.40.2380">
    <property type="match status" value="1"/>
</dbReference>
<proteinExistence type="predicted"/>
<dbReference type="InterPro" id="IPR052155">
    <property type="entry name" value="Biofilm_reg_signaling"/>
</dbReference>
<comment type="caution">
    <text evidence="3">The sequence shown here is derived from an EMBL/GenBank/DDBJ whole genome shotgun (WGS) entry which is preliminary data.</text>
</comment>
<dbReference type="Pfam" id="PF07695">
    <property type="entry name" value="7TMR-DISM_7TM"/>
    <property type="match status" value="1"/>
</dbReference>
<feature type="transmembrane region" description="Helical" evidence="1">
    <location>
        <begin position="363"/>
        <end position="382"/>
    </location>
</feature>
<dbReference type="CDD" id="cd01949">
    <property type="entry name" value="GGDEF"/>
    <property type="match status" value="1"/>
</dbReference>
<dbReference type="InterPro" id="IPR043128">
    <property type="entry name" value="Rev_trsase/Diguanyl_cyclase"/>
</dbReference>
<dbReference type="Pfam" id="PF00990">
    <property type="entry name" value="GGDEF"/>
    <property type="match status" value="1"/>
</dbReference>
<keyword evidence="1" id="KW-1133">Transmembrane helix</keyword>
<evidence type="ECO:0000313" key="3">
    <source>
        <dbReference type="EMBL" id="MDG5974807.1"/>
    </source>
</evidence>
<dbReference type="SMART" id="SM00267">
    <property type="entry name" value="GGDEF"/>
    <property type="match status" value="1"/>
</dbReference>
<feature type="transmembrane region" description="Helical" evidence="1">
    <location>
        <begin position="394"/>
        <end position="415"/>
    </location>
</feature>
<dbReference type="PROSITE" id="PS50887">
    <property type="entry name" value="GGDEF"/>
    <property type="match status" value="1"/>
</dbReference>
<feature type="transmembrane region" description="Helical" evidence="1">
    <location>
        <begin position="244"/>
        <end position="269"/>
    </location>
</feature>
<dbReference type="NCBIfam" id="TIGR00254">
    <property type="entry name" value="GGDEF"/>
    <property type="match status" value="1"/>
</dbReference>
<reference evidence="3" key="1">
    <citation type="submission" date="2013-01" db="EMBL/GenBank/DDBJ databases">
        <title>Genome draft of Hydrogenophaga taeniospiralis 2K1.</title>
        <authorList>
            <person name="Gomila M."/>
            <person name="Lalucat J."/>
        </authorList>
    </citation>
    <scope>NUCLEOTIDE SEQUENCE</scope>
    <source>
        <strain evidence="3">CCUG 15921</strain>
    </source>
</reference>
<dbReference type="SUPFAM" id="SSF55073">
    <property type="entry name" value="Nucleotide cyclase"/>
    <property type="match status" value="1"/>
</dbReference>
<evidence type="ECO:0000313" key="4">
    <source>
        <dbReference type="Proteomes" id="UP001152876"/>
    </source>
</evidence>
<dbReference type="Proteomes" id="UP001152876">
    <property type="component" value="Unassembled WGS sequence"/>
</dbReference>
<feature type="transmembrane region" description="Helical" evidence="1">
    <location>
        <begin position="215"/>
        <end position="237"/>
    </location>
</feature>
<dbReference type="AlphaFoldDB" id="A0A9X4S783"/>
<name>A0A9X4S783_9BURK</name>
<dbReference type="EMBL" id="AOGK01000004">
    <property type="protein sequence ID" value="MDG5974807.1"/>
    <property type="molecule type" value="Genomic_DNA"/>
</dbReference>
<dbReference type="InterPro" id="IPR029787">
    <property type="entry name" value="Nucleotide_cyclase"/>
</dbReference>
<feature type="transmembrane region" description="Helical" evidence="1">
    <location>
        <begin position="307"/>
        <end position="325"/>
    </location>
</feature>
<dbReference type="InterPro" id="IPR000160">
    <property type="entry name" value="GGDEF_dom"/>
</dbReference>
<dbReference type="Gene3D" id="3.30.70.270">
    <property type="match status" value="1"/>
</dbReference>
<evidence type="ECO:0000256" key="1">
    <source>
        <dbReference type="SAM" id="Phobius"/>
    </source>
</evidence>
<accession>A0A9X4S783</accession>
<organism evidence="3 4">
    <name type="scientific">Hydrogenophaga taeniospiralis CCUG 15921</name>
    <dbReference type="NCBI Taxonomy" id="1281780"/>
    <lineage>
        <taxon>Bacteria</taxon>
        <taxon>Pseudomonadati</taxon>
        <taxon>Pseudomonadota</taxon>
        <taxon>Betaproteobacteria</taxon>
        <taxon>Burkholderiales</taxon>
        <taxon>Comamonadaceae</taxon>
        <taxon>Hydrogenophaga</taxon>
    </lineage>
</organism>
<dbReference type="Pfam" id="PF07696">
    <property type="entry name" value="7TMR-DISMED2"/>
    <property type="match status" value="1"/>
</dbReference>
<sequence length="599" mass="66025">MLHTNPAARAPAPPAYSPSPTPVRRFMAWLLWLTLLLCASAFAALATPSGLPPVLLDSSTKSVHLAQRSAWWVDASGQLTVQDVEQRQADLPFGLRAAQHRLRLDDQAALWIGFTAWAQDNSSHWELELARSGTDRVSLFYRGADGSWLEQHAGDRLPVSAWASPDRYPVFKLAPRSGAPVAYWVRIEHARVPFSGELFIHSHDQLREQRIHQQFLLGAYFGMTLLLVVVAVANALVFRDSSFAAYAIYITLLGLSLAASLGVGGQFLWPDTARWNGAAEFVLMPLAAVAGLLFVRHLVQPRRIGRWLDRLSLTLAATMLSLVVWDQAAPSQWSFEAITATGALAMLLVYAMLWTAWRSREGWARWIALGILPVLLAGALPVMRNFGLISSGFLSQYGMVIAAAIEAPLLIYGLLQRSSMQHESQTRAKALAVTEPLTGLTNRHNFMLRLHDSLIRAQRYNHHNALLLIDLDNHETFEHEHGRETADRALVLTGSRLRSVARDVDTAARVGDNSFALLMEGPVRTAQAVAAATSIVASGLRPSDLLPVGTSLRFKVVVALLPDGGHELQADAQAHLAWLRFALDELRADKRKHILTLNC</sequence>
<keyword evidence="1" id="KW-0472">Membrane</keyword>
<dbReference type="PANTHER" id="PTHR44757">
    <property type="entry name" value="DIGUANYLATE CYCLASE DGCP"/>
    <property type="match status" value="1"/>
</dbReference>
<protein>
    <submittedName>
        <fullName evidence="3">Diguanylate cyclase</fullName>
    </submittedName>
</protein>
<dbReference type="InterPro" id="IPR011623">
    <property type="entry name" value="7TMR_DISM_rcpt_extracell_dom1"/>
</dbReference>